<feature type="domain" description="C2H2-type" evidence="9">
    <location>
        <begin position="609"/>
        <end position="637"/>
    </location>
</feature>
<dbReference type="GO" id="GO:0000981">
    <property type="term" value="F:DNA-binding transcription factor activity, RNA polymerase II-specific"/>
    <property type="evidence" value="ECO:0007669"/>
    <property type="project" value="TreeGrafter"/>
</dbReference>
<evidence type="ECO:0000256" key="2">
    <source>
        <dbReference type="ARBA" id="ARBA00022723"/>
    </source>
</evidence>
<evidence type="ECO:0000256" key="5">
    <source>
        <dbReference type="ARBA" id="ARBA00022833"/>
    </source>
</evidence>
<gene>
    <name evidence="11 12 13" type="primary">LOC115223641</name>
</gene>
<dbReference type="SUPFAM" id="SSF57667">
    <property type="entry name" value="beta-beta-alpha zinc fingers"/>
    <property type="match status" value="2"/>
</dbReference>
<comment type="subcellular location">
    <subcellularLocation>
        <location evidence="1">Nucleus</location>
    </subcellularLocation>
</comment>
<feature type="compositionally biased region" description="Low complexity" evidence="8">
    <location>
        <begin position="383"/>
        <end position="394"/>
    </location>
</feature>
<reference evidence="11 12" key="1">
    <citation type="submission" date="2025-08" db="UniProtKB">
        <authorList>
            <consortium name="RefSeq"/>
        </authorList>
    </citation>
    <scope>IDENTIFICATION</scope>
</reference>
<evidence type="ECO:0000313" key="12">
    <source>
        <dbReference type="RefSeq" id="XP_029650181.1"/>
    </source>
</evidence>
<evidence type="ECO:0000313" key="13">
    <source>
        <dbReference type="RefSeq" id="XP_036367834.1"/>
    </source>
</evidence>
<evidence type="ECO:0000313" key="10">
    <source>
        <dbReference type="Proteomes" id="UP000515154"/>
    </source>
</evidence>
<keyword evidence="5" id="KW-0862">Zinc</keyword>
<dbReference type="Pfam" id="PF00096">
    <property type="entry name" value="zf-C2H2"/>
    <property type="match status" value="2"/>
</dbReference>
<sequence>MGLDFKEAFSSFLHQYFHANATFWNSVKICGNFKVAVDDYQEDYLFSEVITKSDCCCSNGLDKINTPIRGSGQAPIIIKEEPNEANRPSVLSGEIVTTSCTNLSTITNTSTTNTVISNNASLSTTSSSNGNNTNTIQTVADKTNNCGTTSSQSSHIETVLSPDTNYAVPPTRPSRWYISNCQPQTSDIDGRTILPSMPLLVTSTPAAPSSPNKITDMLQITSCEGEEEAAALQTFSSAQDPIPTEESVTLQGATSFATETQVAGQPPSLLSSYMKTPVGSVGQFVDQSIAKVEPISSMKHLVGHVDTTTVESVVSGVKLVHQIVPKRESTSACEDQGSEIHLSYSHKDNSKNKNPNADLFCSAPGSFQPPFSNPQTTVKPHLSPKSKSSISTPTFNSNLTRQLILRRTASPSMKVFRKTLNKALRLSYQKASNFNIKGLSTDMKSPNIKFSNPYFKPSESVTTETSLTAERNHDITNRTHILTLPKKDDFVYCPTNQGISDLSQVLSAQKSIKSTLPLSSPAHKLNQTMMKVPNRSSLKSTLYQSKYKVGNSLSQISSPLPTVSHEKINDFISQQAPATFKTIESIDLTIDNDNFPRRRRSNAIYRSQFLCTTCGKYFTRKSSLNEHKKDVHEKTNDKFICCICSKRFTRPQHLRDHMNIHYMCKPHKCTSCGHKFFNKISLLRHKRKCYSDQSISAAEQTVTAI</sequence>
<dbReference type="PROSITE" id="PS00028">
    <property type="entry name" value="ZINC_FINGER_C2H2_1"/>
    <property type="match status" value="2"/>
</dbReference>
<proteinExistence type="predicted"/>
<evidence type="ECO:0000256" key="4">
    <source>
        <dbReference type="ARBA" id="ARBA00022771"/>
    </source>
</evidence>
<evidence type="ECO:0000256" key="3">
    <source>
        <dbReference type="ARBA" id="ARBA00022737"/>
    </source>
</evidence>
<dbReference type="RefSeq" id="XP_036367834.1">
    <property type="nucleotide sequence ID" value="XM_036511941.1"/>
</dbReference>
<evidence type="ECO:0000256" key="6">
    <source>
        <dbReference type="ARBA" id="ARBA00023242"/>
    </source>
</evidence>
<dbReference type="AlphaFoldDB" id="A0A6P7TMD6"/>
<dbReference type="GO" id="GO:0008270">
    <property type="term" value="F:zinc ion binding"/>
    <property type="evidence" value="ECO:0007669"/>
    <property type="project" value="UniProtKB-KW"/>
</dbReference>
<evidence type="ECO:0000256" key="1">
    <source>
        <dbReference type="ARBA" id="ARBA00004123"/>
    </source>
</evidence>
<keyword evidence="4 7" id="KW-0863">Zinc-finger</keyword>
<evidence type="ECO:0000256" key="7">
    <source>
        <dbReference type="PROSITE-ProRule" id="PRU00042"/>
    </source>
</evidence>
<dbReference type="PANTHER" id="PTHR24394:SF29">
    <property type="entry name" value="MYONEURIN"/>
    <property type="match status" value="1"/>
</dbReference>
<keyword evidence="6" id="KW-0539">Nucleus</keyword>
<dbReference type="KEGG" id="osn:115223641"/>
<dbReference type="GO" id="GO:0005634">
    <property type="term" value="C:nucleus"/>
    <property type="evidence" value="ECO:0007669"/>
    <property type="project" value="UniProtKB-SubCell"/>
</dbReference>
<dbReference type="Gene3D" id="3.30.160.60">
    <property type="entry name" value="Classic Zinc Finger"/>
    <property type="match status" value="2"/>
</dbReference>
<dbReference type="SMART" id="SM00355">
    <property type="entry name" value="ZnF_C2H2"/>
    <property type="match status" value="3"/>
</dbReference>
<dbReference type="InterPro" id="IPR013087">
    <property type="entry name" value="Znf_C2H2_type"/>
</dbReference>
<name>A0A6P7TMD6_9MOLL</name>
<evidence type="ECO:0000313" key="11">
    <source>
        <dbReference type="RefSeq" id="XP_029650174.1"/>
    </source>
</evidence>
<dbReference type="PANTHER" id="PTHR24394">
    <property type="entry name" value="ZINC FINGER PROTEIN"/>
    <property type="match status" value="1"/>
</dbReference>
<dbReference type="RefSeq" id="XP_029650174.1">
    <property type="nucleotide sequence ID" value="XM_029794314.2"/>
</dbReference>
<keyword evidence="2" id="KW-0479">Metal-binding</keyword>
<feature type="domain" description="C2H2-type" evidence="9">
    <location>
        <begin position="639"/>
        <end position="666"/>
    </location>
</feature>
<feature type="domain" description="C2H2-type" evidence="9">
    <location>
        <begin position="667"/>
        <end position="695"/>
    </location>
</feature>
<accession>A0A6P7TMD6</accession>
<evidence type="ECO:0000256" key="8">
    <source>
        <dbReference type="SAM" id="MobiDB-lite"/>
    </source>
</evidence>
<protein>
    <submittedName>
        <fullName evidence="11 12">A-agglutinin anchorage subunit isoform X1</fullName>
    </submittedName>
</protein>
<dbReference type="RefSeq" id="XP_029650181.1">
    <property type="nucleotide sequence ID" value="XM_029794321.2"/>
</dbReference>
<dbReference type="PROSITE" id="PS50157">
    <property type="entry name" value="ZINC_FINGER_C2H2_2"/>
    <property type="match status" value="3"/>
</dbReference>
<dbReference type="Proteomes" id="UP000515154">
    <property type="component" value="Linkage group LG2"/>
</dbReference>
<dbReference type="InterPro" id="IPR036236">
    <property type="entry name" value="Znf_C2H2_sf"/>
</dbReference>
<organism evidence="10 12">
    <name type="scientific">Octopus sinensis</name>
    <name type="common">East Asian common octopus</name>
    <dbReference type="NCBI Taxonomy" id="2607531"/>
    <lineage>
        <taxon>Eukaryota</taxon>
        <taxon>Metazoa</taxon>
        <taxon>Spiralia</taxon>
        <taxon>Lophotrochozoa</taxon>
        <taxon>Mollusca</taxon>
        <taxon>Cephalopoda</taxon>
        <taxon>Coleoidea</taxon>
        <taxon>Octopodiformes</taxon>
        <taxon>Octopoda</taxon>
        <taxon>Incirrata</taxon>
        <taxon>Octopodidae</taxon>
        <taxon>Octopus</taxon>
    </lineage>
</organism>
<keyword evidence="10" id="KW-1185">Reference proteome</keyword>
<keyword evidence="3" id="KW-0677">Repeat</keyword>
<feature type="region of interest" description="Disordered" evidence="8">
    <location>
        <begin position="370"/>
        <end position="394"/>
    </location>
</feature>
<evidence type="ECO:0000259" key="9">
    <source>
        <dbReference type="PROSITE" id="PS50157"/>
    </source>
</evidence>